<proteinExistence type="predicted"/>
<sequence>MTEDPRTGPGPGEDPAAAVPEADAAEQRRPAAGAEEDDWLERAGDGGLPDTGEADEADAVEQLRGAGGDDDERR</sequence>
<name>A0A1M6FMK7_9ACTN</name>
<organism evidence="2 3">
    <name type="scientific">Nocardiopsis flavescens</name>
    <dbReference type="NCBI Taxonomy" id="758803"/>
    <lineage>
        <taxon>Bacteria</taxon>
        <taxon>Bacillati</taxon>
        <taxon>Actinomycetota</taxon>
        <taxon>Actinomycetes</taxon>
        <taxon>Streptosporangiales</taxon>
        <taxon>Nocardiopsidaceae</taxon>
        <taxon>Nocardiopsis</taxon>
    </lineage>
</organism>
<evidence type="ECO:0000313" key="2">
    <source>
        <dbReference type="EMBL" id="SHI98904.1"/>
    </source>
</evidence>
<dbReference type="STRING" id="758803.SAMN05421803_10387"/>
<reference evidence="2 3" key="1">
    <citation type="submission" date="2016-11" db="EMBL/GenBank/DDBJ databases">
        <authorList>
            <person name="Jaros S."/>
            <person name="Januszkiewicz K."/>
            <person name="Wedrychowicz H."/>
        </authorList>
    </citation>
    <scope>NUCLEOTIDE SEQUENCE [LARGE SCALE GENOMIC DNA]</scope>
    <source>
        <strain evidence="2 3">CGMCC 4.5723</strain>
    </source>
</reference>
<accession>A0A1M6FMK7</accession>
<dbReference type="AlphaFoldDB" id="A0A1M6FMK7"/>
<evidence type="ECO:0000313" key="3">
    <source>
        <dbReference type="Proteomes" id="UP000184452"/>
    </source>
</evidence>
<feature type="region of interest" description="Disordered" evidence="1">
    <location>
        <begin position="1"/>
        <end position="74"/>
    </location>
</feature>
<feature type="compositionally biased region" description="Low complexity" evidence="1">
    <location>
        <begin position="13"/>
        <end position="22"/>
    </location>
</feature>
<dbReference type="Proteomes" id="UP000184452">
    <property type="component" value="Unassembled WGS sequence"/>
</dbReference>
<gene>
    <name evidence="2" type="ORF">SAMN05421803_10387</name>
</gene>
<dbReference type="RefSeq" id="WP_073376683.1">
    <property type="nucleotide sequence ID" value="NZ_FQZK01000003.1"/>
</dbReference>
<keyword evidence="3" id="KW-1185">Reference proteome</keyword>
<evidence type="ECO:0000256" key="1">
    <source>
        <dbReference type="SAM" id="MobiDB-lite"/>
    </source>
</evidence>
<protein>
    <submittedName>
        <fullName evidence="2">Uncharacterized protein</fullName>
    </submittedName>
</protein>
<dbReference type="EMBL" id="FQZK01000003">
    <property type="protein sequence ID" value="SHI98904.1"/>
    <property type="molecule type" value="Genomic_DNA"/>
</dbReference>